<gene>
    <name evidence="2" type="ORF">SDC9_92373</name>
</gene>
<feature type="region of interest" description="Disordered" evidence="1">
    <location>
        <begin position="127"/>
        <end position="157"/>
    </location>
</feature>
<feature type="region of interest" description="Disordered" evidence="1">
    <location>
        <begin position="1"/>
        <end position="26"/>
    </location>
</feature>
<organism evidence="2">
    <name type="scientific">bioreactor metagenome</name>
    <dbReference type="NCBI Taxonomy" id="1076179"/>
    <lineage>
        <taxon>unclassified sequences</taxon>
        <taxon>metagenomes</taxon>
        <taxon>ecological metagenomes</taxon>
    </lineage>
</organism>
<evidence type="ECO:0000256" key="1">
    <source>
        <dbReference type="SAM" id="MobiDB-lite"/>
    </source>
</evidence>
<proteinExistence type="predicted"/>
<protein>
    <submittedName>
        <fullName evidence="2">Uncharacterized protein</fullName>
    </submittedName>
</protein>
<dbReference type="AlphaFoldDB" id="A0A645A4B4"/>
<comment type="caution">
    <text evidence="2">The sequence shown here is derived from an EMBL/GenBank/DDBJ whole genome shotgun (WGS) entry which is preliminary data.</text>
</comment>
<reference evidence="2" key="1">
    <citation type="submission" date="2019-08" db="EMBL/GenBank/DDBJ databases">
        <authorList>
            <person name="Kucharzyk K."/>
            <person name="Murdoch R.W."/>
            <person name="Higgins S."/>
            <person name="Loffler F."/>
        </authorList>
    </citation>
    <scope>NUCLEOTIDE SEQUENCE</scope>
</reference>
<accession>A0A645A4B4</accession>
<dbReference type="EMBL" id="VSSQ01010973">
    <property type="protein sequence ID" value="MPM45683.1"/>
    <property type="molecule type" value="Genomic_DNA"/>
</dbReference>
<sequence length="157" mass="16520">MQRPLAGRGSHIQVEPTGRWRPDPGIDPHPGIVQGSLNIRDVRAGLAVHVHHSDPAAHERADPGGLPPLGSLVGVVLHRRVLPASRVLVARPQREQGHANGGQVVVECLGHVVEALAHAITSASGAVIRSPRGRRADRPTPSRPAGGSRRPGRPPSC</sequence>
<name>A0A645A4B4_9ZZZZ</name>
<evidence type="ECO:0000313" key="2">
    <source>
        <dbReference type="EMBL" id="MPM45683.1"/>
    </source>
</evidence>